<reference evidence="1 2" key="1">
    <citation type="submission" date="2013-12" db="EMBL/GenBank/DDBJ databases">
        <authorList>
            <person name="Madinger N."/>
            <person name="Lenaerts A."/>
            <person name="Ordway D."/>
            <person name="DeGroote M.A."/>
            <person name="Parker T."/>
            <person name="Sizemore C."/>
            <person name="Tallon L.J."/>
            <person name="Sadzewicz L.K."/>
            <person name="Sengamalay N."/>
            <person name="Fraser C.M."/>
            <person name="Hine E."/>
            <person name="Shefchek K.A."/>
            <person name="Das S.P."/>
            <person name="Tettelin H."/>
        </authorList>
    </citation>
    <scope>NUCLEOTIDE SEQUENCE [LARGE SCALE GENOMIC DNA]</scope>
    <source>
        <strain evidence="1 2">21</strain>
    </source>
</reference>
<proteinExistence type="predicted"/>
<organism evidence="1 2">
    <name type="scientific">Mycobacteroides abscessus 21</name>
    <dbReference type="NCBI Taxonomy" id="1299324"/>
    <lineage>
        <taxon>Bacteria</taxon>
        <taxon>Bacillati</taxon>
        <taxon>Actinomycetota</taxon>
        <taxon>Actinomycetes</taxon>
        <taxon>Mycobacteriales</taxon>
        <taxon>Mycobacteriaceae</taxon>
        <taxon>Mycobacteroides</taxon>
        <taxon>Mycobacteroides abscessus</taxon>
    </lineage>
</organism>
<dbReference type="Proteomes" id="UP000020103">
    <property type="component" value="Unassembled WGS sequence"/>
</dbReference>
<dbReference type="AlphaFoldDB" id="A0A829Q0R7"/>
<evidence type="ECO:0000313" key="1">
    <source>
        <dbReference type="EMBL" id="EUA46169.1"/>
    </source>
</evidence>
<protein>
    <submittedName>
        <fullName evidence="1">Uncharacterized protein</fullName>
    </submittedName>
</protein>
<accession>A0A829Q0R7</accession>
<gene>
    <name evidence="1" type="ORF">I543_2147</name>
</gene>
<sequence>MIGSFASIRRHVRELPTTAAIGALAALEAADGNVSNSTEADSDLLMPT</sequence>
<dbReference type="EMBL" id="JAOF01000001">
    <property type="protein sequence ID" value="EUA46169.1"/>
    <property type="molecule type" value="Genomic_DNA"/>
</dbReference>
<comment type="caution">
    <text evidence="1">The sequence shown here is derived from an EMBL/GenBank/DDBJ whole genome shotgun (WGS) entry which is preliminary data.</text>
</comment>
<name>A0A829Q0R7_9MYCO</name>
<evidence type="ECO:0000313" key="2">
    <source>
        <dbReference type="Proteomes" id="UP000020103"/>
    </source>
</evidence>